<evidence type="ECO:0000313" key="1">
    <source>
        <dbReference type="EMBL" id="GAJ10435.1"/>
    </source>
</evidence>
<dbReference type="AlphaFoldDB" id="X1VNN6"/>
<organism evidence="1">
    <name type="scientific">marine sediment metagenome</name>
    <dbReference type="NCBI Taxonomy" id="412755"/>
    <lineage>
        <taxon>unclassified sequences</taxon>
        <taxon>metagenomes</taxon>
        <taxon>ecological metagenomes</taxon>
    </lineage>
</organism>
<comment type="caution">
    <text evidence="1">The sequence shown here is derived from an EMBL/GenBank/DDBJ whole genome shotgun (WGS) entry which is preliminary data.</text>
</comment>
<proteinExistence type="predicted"/>
<feature type="non-terminal residue" evidence="1">
    <location>
        <position position="43"/>
    </location>
</feature>
<dbReference type="EMBL" id="BARW01030858">
    <property type="protein sequence ID" value="GAJ10435.1"/>
    <property type="molecule type" value="Genomic_DNA"/>
</dbReference>
<sequence length="43" mass="5222">MKYNSEEPEMRDTCEIKELIACCDAKKYSDLYEDETTYKQFMK</sequence>
<reference evidence="1" key="1">
    <citation type="journal article" date="2014" name="Front. Microbiol.">
        <title>High frequency of phylogenetically diverse reductive dehalogenase-homologous genes in deep subseafloor sedimentary metagenomes.</title>
        <authorList>
            <person name="Kawai M."/>
            <person name="Futagami T."/>
            <person name="Toyoda A."/>
            <person name="Takaki Y."/>
            <person name="Nishi S."/>
            <person name="Hori S."/>
            <person name="Arai W."/>
            <person name="Tsubouchi T."/>
            <person name="Morono Y."/>
            <person name="Uchiyama I."/>
            <person name="Ito T."/>
            <person name="Fujiyama A."/>
            <person name="Inagaki F."/>
            <person name="Takami H."/>
        </authorList>
    </citation>
    <scope>NUCLEOTIDE SEQUENCE</scope>
    <source>
        <strain evidence="1">Expedition CK06-06</strain>
    </source>
</reference>
<name>X1VNN6_9ZZZZ</name>
<accession>X1VNN6</accession>
<gene>
    <name evidence="1" type="ORF">S12H4_49220</name>
</gene>
<protein>
    <submittedName>
        <fullName evidence="1">Uncharacterized protein</fullName>
    </submittedName>
</protein>